<protein>
    <submittedName>
        <fullName evidence="2">Uncharacterized protein</fullName>
    </submittedName>
</protein>
<dbReference type="EMBL" id="JXJN01024723">
    <property type="status" value="NOT_ANNOTATED_CDS"/>
    <property type="molecule type" value="Genomic_DNA"/>
</dbReference>
<dbReference type="EMBL" id="JXJN01024725">
    <property type="status" value="NOT_ANNOTATED_CDS"/>
    <property type="molecule type" value="Genomic_DNA"/>
</dbReference>
<reference evidence="3" key="1">
    <citation type="submission" date="2015-01" db="EMBL/GenBank/DDBJ databases">
        <authorList>
            <person name="Aksoy S."/>
            <person name="Warren W."/>
            <person name="Wilson R.K."/>
        </authorList>
    </citation>
    <scope>NUCLEOTIDE SEQUENCE [LARGE SCALE GENOMIC DNA]</scope>
    <source>
        <strain evidence="3">IAEA</strain>
    </source>
</reference>
<reference evidence="2" key="2">
    <citation type="submission" date="2020-05" db="UniProtKB">
        <authorList>
            <consortium name="EnsemblMetazoa"/>
        </authorList>
    </citation>
    <scope>IDENTIFICATION</scope>
    <source>
        <strain evidence="2">IAEA</strain>
    </source>
</reference>
<organism evidence="2 3">
    <name type="scientific">Glossina palpalis gambiensis</name>
    <dbReference type="NCBI Taxonomy" id="67801"/>
    <lineage>
        <taxon>Eukaryota</taxon>
        <taxon>Metazoa</taxon>
        <taxon>Ecdysozoa</taxon>
        <taxon>Arthropoda</taxon>
        <taxon>Hexapoda</taxon>
        <taxon>Insecta</taxon>
        <taxon>Pterygota</taxon>
        <taxon>Neoptera</taxon>
        <taxon>Endopterygota</taxon>
        <taxon>Diptera</taxon>
        <taxon>Brachycera</taxon>
        <taxon>Muscomorpha</taxon>
        <taxon>Hippoboscoidea</taxon>
        <taxon>Glossinidae</taxon>
        <taxon>Glossina</taxon>
    </lineage>
</organism>
<dbReference type="Proteomes" id="UP000092460">
    <property type="component" value="Unassembled WGS sequence"/>
</dbReference>
<keyword evidence="3" id="KW-1185">Reference proteome</keyword>
<name>A0A1B0C2X3_9MUSC</name>
<dbReference type="AlphaFoldDB" id="A0A1B0C2X3"/>
<proteinExistence type="predicted"/>
<evidence type="ECO:0000313" key="3">
    <source>
        <dbReference type="Proteomes" id="UP000092460"/>
    </source>
</evidence>
<dbReference type="VEuPathDB" id="VectorBase:GPPI047671"/>
<feature type="region of interest" description="Disordered" evidence="1">
    <location>
        <begin position="132"/>
        <end position="152"/>
    </location>
</feature>
<accession>A0A1B0C2X3</accession>
<dbReference type="EMBL" id="JXJN01024724">
    <property type="status" value="NOT_ANNOTATED_CDS"/>
    <property type="molecule type" value="Genomic_DNA"/>
</dbReference>
<dbReference type="EnsemblMetazoa" id="GPPI047671-RA">
    <property type="protein sequence ID" value="GPPI047671-PA"/>
    <property type="gene ID" value="GPPI047671"/>
</dbReference>
<sequence>MGEIISFGEQFDNGVKELKSNFRCADCILVNQIEQTALHIDSCITKPDLTMAERYFTPKVGVPYLWSPVSSLFLLTQNNILFNFFIQDYYIKGLGRQQQHPHQPHPHWAHQKLEPLDNCQPSFSVLPTYSDNRRQQHQQQQSDFNNTPAHVHLHSHPSQTIFLSKSFWNPLLPSLKIPRPIIQIREATQICKSNNSSED</sequence>
<evidence type="ECO:0000313" key="2">
    <source>
        <dbReference type="EnsemblMetazoa" id="GPPI047671-PA"/>
    </source>
</evidence>
<evidence type="ECO:0000256" key="1">
    <source>
        <dbReference type="SAM" id="MobiDB-lite"/>
    </source>
</evidence>